<evidence type="ECO:0000313" key="2">
    <source>
        <dbReference type="Proteomes" id="UP000630718"/>
    </source>
</evidence>
<dbReference type="AlphaFoldDB" id="A0A919AC37"/>
<dbReference type="RefSeq" id="WP_190204142.1">
    <property type="nucleotide sequence ID" value="NZ_BNBI01000004.1"/>
</dbReference>
<sequence>MHGSCVDCDATVEIGNGWSSCATIHDVRDEASSGPGTAALAEVERHRASELFADAVGEYAQVLAAGVTFTRPKTPCRNPLARKARAA</sequence>
<evidence type="ECO:0000313" key="1">
    <source>
        <dbReference type="EMBL" id="GHE98575.1"/>
    </source>
</evidence>
<organism evidence="1 2">
    <name type="scientific">Streptomyces fumanus</name>
    <dbReference type="NCBI Taxonomy" id="67302"/>
    <lineage>
        <taxon>Bacteria</taxon>
        <taxon>Bacillati</taxon>
        <taxon>Actinomycetota</taxon>
        <taxon>Actinomycetes</taxon>
        <taxon>Kitasatosporales</taxon>
        <taxon>Streptomycetaceae</taxon>
        <taxon>Streptomyces</taxon>
    </lineage>
</organism>
<reference evidence="1" key="1">
    <citation type="journal article" date="2014" name="Int. J. Syst. Evol. Microbiol.">
        <title>Complete genome sequence of Corynebacterium casei LMG S-19264T (=DSM 44701T), isolated from a smear-ripened cheese.</title>
        <authorList>
            <consortium name="US DOE Joint Genome Institute (JGI-PGF)"/>
            <person name="Walter F."/>
            <person name="Albersmeier A."/>
            <person name="Kalinowski J."/>
            <person name="Ruckert C."/>
        </authorList>
    </citation>
    <scope>NUCLEOTIDE SEQUENCE</scope>
    <source>
        <strain evidence="1">JCM 4477</strain>
    </source>
</reference>
<comment type="caution">
    <text evidence="1">The sequence shown here is derived from an EMBL/GenBank/DDBJ whole genome shotgun (WGS) entry which is preliminary data.</text>
</comment>
<dbReference type="EMBL" id="BNBI01000004">
    <property type="protein sequence ID" value="GHE98575.1"/>
    <property type="molecule type" value="Genomic_DNA"/>
</dbReference>
<dbReference type="Proteomes" id="UP000630718">
    <property type="component" value="Unassembled WGS sequence"/>
</dbReference>
<gene>
    <name evidence="1" type="ORF">GCM10018772_23760</name>
</gene>
<proteinExistence type="predicted"/>
<protein>
    <submittedName>
        <fullName evidence="1">Uncharacterized protein</fullName>
    </submittedName>
</protein>
<keyword evidence="2" id="KW-1185">Reference proteome</keyword>
<name>A0A919AC37_9ACTN</name>
<reference evidence="1" key="2">
    <citation type="submission" date="2020-09" db="EMBL/GenBank/DDBJ databases">
        <authorList>
            <person name="Sun Q."/>
            <person name="Ohkuma M."/>
        </authorList>
    </citation>
    <scope>NUCLEOTIDE SEQUENCE</scope>
    <source>
        <strain evidence="1">JCM 4477</strain>
    </source>
</reference>
<accession>A0A919AC37</accession>